<dbReference type="EMBL" id="MPUH01000311">
    <property type="protein sequence ID" value="OMJ83240.1"/>
    <property type="molecule type" value="Genomic_DNA"/>
</dbReference>
<protein>
    <recommendedName>
        <fullName evidence="2">PX domain-containing protein</fullName>
    </recommendedName>
</protein>
<dbReference type="InterPro" id="IPR001683">
    <property type="entry name" value="PX_dom"/>
</dbReference>
<dbReference type="AlphaFoldDB" id="A0A1R2C2N3"/>
<dbReference type="GO" id="GO:0005768">
    <property type="term" value="C:endosome"/>
    <property type="evidence" value="ECO:0007669"/>
    <property type="project" value="TreeGrafter"/>
</dbReference>
<dbReference type="SUPFAM" id="SSF64268">
    <property type="entry name" value="PX domain"/>
    <property type="match status" value="1"/>
</dbReference>
<dbReference type="PANTHER" id="PTHR10555">
    <property type="entry name" value="SORTING NEXIN"/>
    <property type="match status" value="1"/>
</dbReference>
<dbReference type="SMART" id="SM00312">
    <property type="entry name" value="PX"/>
    <property type="match status" value="1"/>
</dbReference>
<evidence type="ECO:0000259" key="2">
    <source>
        <dbReference type="PROSITE" id="PS50195"/>
    </source>
</evidence>
<evidence type="ECO:0000313" key="3">
    <source>
        <dbReference type="EMBL" id="OMJ83240.1"/>
    </source>
</evidence>
<comment type="caution">
    <text evidence="3">The sequence shown here is derived from an EMBL/GenBank/DDBJ whole genome shotgun (WGS) entry which is preliminary data.</text>
</comment>
<evidence type="ECO:0000256" key="1">
    <source>
        <dbReference type="SAM" id="MobiDB-lite"/>
    </source>
</evidence>
<dbReference type="GO" id="GO:0035091">
    <property type="term" value="F:phosphatidylinositol binding"/>
    <property type="evidence" value="ECO:0007669"/>
    <property type="project" value="InterPro"/>
</dbReference>
<dbReference type="Gene3D" id="3.30.1520.10">
    <property type="entry name" value="Phox-like domain"/>
    <property type="match status" value="1"/>
</dbReference>
<dbReference type="InterPro" id="IPR036871">
    <property type="entry name" value="PX_dom_sf"/>
</dbReference>
<gene>
    <name evidence="3" type="ORF">SteCoe_15895</name>
</gene>
<sequence length="618" mass="72647">MSYDEDDEGYVIRAEREAKQNYLREEIIECNYDPELFMWHIESIREANIDSWSFEDLQEVVLGFKMQYRRGENLQEILQKLGNKSDRADTYEENLTSESEKNPDIDPEPYPLPSENPLEKSEIVIPAEKPLKPTPPIHIQDLSEEIQDKNSSADEKSSNYNGHDRTLSEYQECLSSKSQEPDNGIVRCISPLPVHKALSSEGIMTIVANSMEETPEKNSSFKDDQKIPSEIVELSLGVTPRGTLAQGEKPQDIEKLYEKNEFFIYQCAELQENELTLLTELKVVISEPKIVDGGFFKKKFMSYEIWTPLMNWVVQRRYNDFLWVRNMLLITCPGSYIPPLPPRKIVGNFSVKFIRKRHKFLEDFLKGVLRDPYLRSSNDLVVFLKEGNDNEFEIYKTSRLKTKKIQAFDEVQTFEGDTICNFSEDNEIFSLLDDYFNVSSQLEEEFKNTTKSLIKSTEKLSQTISEFSNLVDELRTVEEQLPNNYKNEELFEKFQNSLIKWSAHEEINARNLEVDFKLHFLYKIKEKAEMRELLKQRETYFERYKKVKGKKKHEEIAEDRKKLFGHFNYKIKNEVERVIGDQILVDKIHFMNLAMNEIHKSESIQALWESTSQEFYYS</sequence>
<dbReference type="OrthoDB" id="422186at2759"/>
<feature type="region of interest" description="Disordered" evidence="1">
    <location>
        <begin position="85"/>
        <end position="117"/>
    </location>
</feature>
<reference evidence="3 4" key="1">
    <citation type="submission" date="2016-11" db="EMBL/GenBank/DDBJ databases">
        <title>The macronuclear genome of Stentor coeruleus: a giant cell with tiny introns.</title>
        <authorList>
            <person name="Slabodnick M."/>
            <person name="Ruby J.G."/>
            <person name="Reiff S.B."/>
            <person name="Swart E.C."/>
            <person name="Gosai S."/>
            <person name="Prabakaran S."/>
            <person name="Witkowska E."/>
            <person name="Larue G.E."/>
            <person name="Fisher S."/>
            <person name="Freeman R.M."/>
            <person name="Gunawardena J."/>
            <person name="Chu W."/>
            <person name="Stover N.A."/>
            <person name="Gregory B.D."/>
            <person name="Nowacki M."/>
            <person name="Derisi J."/>
            <person name="Roy S.W."/>
            <person name="Marshall W.F."/>
            <person name="Sood P."/>
        </authorList>
    </citation>
    <scope>NUCLEOTIDE SEQUENCE [LARGE SCALE GENOMIC DNA]</scope>
    <source>
        <strain evidence="3">WM001</strain>
    </source>
</reference>
<evidence type="ECO:0000313" key="4">
    <source>
        <dbReference type="Proteomes" id="UP000187209"/>
    </source>
</evidence>
<name>A0A1R2C2N3_9CILI</name>
<feature type="domain" description="PX" evidence="2">
    <location>
        <begin position="281"/>
        <end position="391"/>
    </location>
</feature>
<organism evidence="3 4">
    <name type="scientific">Stentor coeruleus</name>
    <dbReference type="NCBI Taxonomy" id="5963"/>
    <lineage>
        <taxon>Eukaryota</taxon>
        <taxon>Sar</taxon>
        <taxon>Alveolata</taxon>
        <taxon>Ciliophora</taxon>
        <taxon>Postciliodesmatophora</taxon>
        <taxon>Heterotrichea</taxon>
        <taxon>Heterotrichida</taxon>
        <taxon>Stentoridae</taxon>
        <taxon>Stentor</taxon>
    </lineage>
</organism>
<keyword evidence="4" id="KW-1185">Reference proteome</keyword>
<dbReference type="CDD" id="cd06093">
    <property type="entry name" value="PX_domain"/>
    <property type="match status" value="1"/>
</dbReference>
<dbReference type="PANTHER" id="PTHR10555:SF170">
    <property type="entry name" value="FI18122P1"/>
    <property type="match status" value="1"/>
</dbReference>
<accession>A0A1R2C2N3</accession>
<proteinExistence type="predicted"/>
<dbReference type="Pfam" id="PF00787">
    <property type="entry name" value="PX"/>
    <property type="match status" value="1"/>
</dbReference>
<dbReference type="PROSITE" id="PS50195">
    <property type="entry name" value="PX"/>
    <property type="match status" value="1"/>
</dbReference>
<dbReference type="Proteomes" id="UP000187209">
    <property type="component" value="Unassembled WGS sequence"/>
</dbReference>